<comment type="caution">
    <text evidence="2">The sequence shown here is derived from an EMBL/GenBank/DDBJ whole genome shotgun (WGS) entry which is preliminary data.</text>
</comment>
<gene>
    <name evidence="2" type="ORF">C1949_01460</name>
</gene>
<keyword evidence="1" id="KW-1133">Transmembrane helix</keyword>
<protein>
    <submittedName>
        <fullName evidence="2">DUF3301 domain-containing protein</fullName>
    </submittedName>
</protein>
<dbReference type="AlphaFoldDB" id="A0A2P4F093"/>
<keyword evidence="1" id="KW-0472">Membrane</keyword>
<dbReference type="Proteomes" id="UP000243451">
    <property type="component" value="Unassembled WGS sequence"/>
</dbReference>
<evidence type="ECO:0000313" key="2">
    <source>
        <dbReference type="EMBL" id="POB06432.1"/>
    </source>
</evidence>
<dbReference type="Pfam" id="PF11743">
    <property type="entry name" value="DUF3301"/>
    <property type="match status" value="1"/>
</dbReference>
<sequence length="179" mass="20473">MWPPAAAQTSCCARPTLPCIKPRRPGATRCNCGQRPLPWHTDWHRSNLSLTHVFNLGHATLLIIGTFFVWWLWRVLGQRDRALALVRQHCERNDLQLLDDSVALSGIRLARLNRGRYGIVRRYAFEFTVTGEHRYAGHLDLHGTRQLHIELAPHPFPGRADGDSPVYTEPASAKIHRIY</sequence>
<reference evidence="2 3" key="1">
    <citation type="submission" date="2018-01" db="EMBL/GenBank/DDBJ databases">
        <title>Draft genome of the type strain Pseudomonas oceani DSM 100277 isolated from the deep water in Okinawa trough, northwestern Pacific Ocean.</title>
        <authorList>
            <person name="Gomila M."/>
            <person name="Mulet M."/>
            <person name="Garcia-Valdes E."/>
            <person name="Lalucat J."/>
        </authorList>
    </citation>
    <scope>NUCLEOTIDE SEQUENCE [LARGE SCALE GENOMIC DNA]</scope>
    <source>
        <strain evidence="2 3">DSM 100277</strain>
    </source>
</reference>
<dbReference type="EMBL" id="PPSK01000001">
    <property type="protein sequence ID" value="POB06432.1"/>
    <property type="molecule type" value="Genomic_DNA"/>
</dbReference>
<keyword evidence="1" id="KW-0812">Transmembrane</keyword>
<keyword evidence="3" id="KW-1185">Reference proteome</keyword>
<feature type="transmembrane region" description="Helical" evidence="1">
    <location>
        <begin position="53"/>
        <end position="73"/>
    </location>
</feature>
<evidence type="ECO:0000313" key="3">
    <source>
        <dbReference type="Proteomes" id="UP000243451"/>
    </source>
</evidence>
<evidence type="ECO:0000256" key="1">
    <source>
        <dbReference type="SAM" id="Phobius"/>
    </source>
</evidence>
<name>A0A2P4F093_9GAMM</name>
<dbReference type="InterPro" id="IPR021732">
    <property type="entry name" value="DUF3301"/>
</dbReference>
<accession>A0A2P4F093</accession>
<dbReference type="OrthoDB" id="5959530at2"/>
<organism evidence="2 3">
    <name type="scientific">Halopseudomonas oceani</name>
    <dbReference type="NCBI Taxonomy" id="1708783"/>
    <lineage>
        <taxon>Bacteria</taxon>
        <taxon>Pseudomonadati</taxon>
        <taxon>Pseudomonadota</taxon>
        <taxon>Gammaproteobacteria</taxon>
        <taxon>Pseudomonadales</taxon>
        <taxon>Pseudomonadaceae</taxon>
        <taxon>Halopseudomonas</taxon>
    </lineage>
</organism>
<proteinExistence type="predicted"/>